<evidence type="ECO:0000313" key="4">
    <source>
        <dbReference type="EMBL" id="ETN81199.1"/>
    </source>
</evidence>
<dbReference type="STRING" id="51031.W2THY0"/>
<reference evidence="5" key="1">
    <citation type="journal article" date="2014" name="Nat. Genet.">
        <title>Genome of the human hookworm Necator americanus.</title>
        <authorList>
            <person name="Tang Y.T."/>
            <person name="Gao X."/>
            <person name="Rosa B.A."/>
            <person name="Abubucker S."/>
            <person name="Hallsworth-Pepin K."/>
            <person name="Martin J."/>
            <person name="Tyagi R."/>
            <person name="Heizer E."/>
            <person name="Zhang X."/>
            <person name="Bhonagiri-Palsikar V."/>
            <person name="Minx P."/>
            <person name="Warren W.C."/>
            <person name="Wang Q."/>
            <person name="Zhan B."/>
            <person name="Hotez P.J."/>
            <person name="Sternberg P.W."/>
            <person name="Dougall A."/>
            <person name="Gaze S.T."/>
            <person name="Mulvenna J."/>
            <person name="Sotillo J."/>
            <person name="Ranganathan S."/>
            <person name="Rabelo E.M."/>
            <person name="Wilson R.K."/>
            <person name="Felgner P.L."/>
            <person name="Bethony J."/>
            <person name="Hawdon J.M."/>
            <person name="Gasser R.B."/>
            <person name="Loukas A."/>
            <person name="Mitreva M."/>
        </authorList>
    </citation>
    <scope>NUCLEOTIDE SEQUENCE [LARGE SCALE GENOMIC DNA]</scope>
</reference>
<dbReference type="EMBL" id="KI658822">
    <property type="protein sequence ID" value="ETN81199.1"/>
    <property type="molecule type" value="Genomic_DNA"/>
</dbReference>
<dbReference type="OrthoDB" id="10047020at2759"/>
<keyword evidence="3" id="KW-0268">Exocytosis</keyword>
<protein>
    <submittedName>
        <fullName evidence="4">Uncharacterized protein</fullName>
    </submittedName>
</protein>
<dbReference type="GO" id="GO:0000145">
    <property type="term" value="C:exocyst"/>
    <property type="evidence" value="ECO:0007669"/>
    <property type="project" value="InterPro"/>
</dbReference>
<evidence type="ECO:0000256" key="3">
    <source>
        <dbReference type="ARBA" id="ARBA00022483"/>
    </source>
</evidence>
<dbReference type="AlphaFoldDB" id="W2THY0"/>
<dbReference type="GO" id="GO:0051601">
    <property type="term" value="P:exocyst localization"/>
    <property type="evidence" value="ECO:0007669"/>
    <property type="project" value="TreeGrafter"/>
</dbReference>
<evidence type="ECO:0000256" key="1">
    <source>
        <dbReference type="ARBA" id="ARBA00009447"/>
    </source>
</evidence>
<dbReference type="GO" id="GO:0000149">
    <property type="term" value="F:SNARE binding"/>
    <property type="evidence" value="ECO:0007669"/>
    <property type="project" value="TreeGrafter"/>
</dbReference>
<dbReference type="GO" id="GO:0006887">
    <property type="term" value="P:exocytosis"/>
    <property type="evidence" value="ECO:0007669"/>
    <property type="project" value="UniProtKB-KW"/>
</dbReference>
<evidence type="ECO:0000256" key="2">
    <source>
        <dbReference type="ARBA" id="ARBA00022448"/>
    </source>
</evidence>
<keyword evidence="5" id="KW-1185">Reference proteome</keyword>
<name>W2THY0_NECAM</name>
<gene>
    <name evidence="4" type="ORF">NECAME_08679</name>
</gene>
<dbReference type="Proteomes" id="UP000053676">
    <property type="component" value="Unassembled WGS sequence"/>
</dbReference>
<sequence length="302" mass="34316">MFHSVYRANNAFTAYRNKYFENRSNFREFTSTMIAIANNLHTCIESTDKYMQQVRLSMENDEQQDCSIAGRRAVGRQQIIDNIDRLNARWSSAVGVALVGCSAPETICMTVQDYFADHRHLRPATRCALLMDLQFRIVGEYLKAIDSRRLTFATYEERSAAGSRMKADATRLETLFQQLLDTGDISEPFSLVTSLISSCGDVISLRDKSLLTLEVTTFSRKYPNIPLDLLAALLASRDDVSRSEAKSMAEEVMSHVQFHPKDRVLDQLFASVIGRSDSSSWKPNLDMMNMLSSFMRRDQPQS</sequence>
<dbReference type="InterPro" id="IPR010326">
    <property type="entry name" value="EXOC3/Sec6"/>
</dbReference>
<dbReference type="InterPro" id="IPR042532">
    <property type="entry name" value="EXOC3/Sec6_C"/>
</dbReference>
<dbReference type="Gene3D" id="1.10.357.70">
    <property type="entry name" value="Exocyst complex component Sec6, C-terminal domain"/>
    <property type="match status" value="1"/>
</dbReference>
<dbReference type="Pfam" id="PF06046">
    <property type="entry name" value="Sec6"/>
    <property type="match status" value="1"/>
</dbReference>
<proteinExistence type="inferred from homology"/>
<dbReference type="KEGG" id="nai:NECAME_08679"/>
<comment type="similarity">
    <text evidence="1">Belongs to the SEC6 family.</text>
</comment>
<accession>W2THY0</accession>
<dbReference type="OMA" id="SEWLPNI"/>
<evidence type="ECO:0000313" key="5">
    <source>
        <dbReference type="Proteomes" id="UP000053676"/>
    </source>
</evidence>
<keyword evidence="2" id="KW-0813">Transport</keyword>
<dbReference type="PANTHER" id="PTHR21292:SF1">
    <property type="entry name" value="EXOCYST COMPLEX COMPONENT 3"/>
    <property type="match status" value="1"/>
</dbReference>
<organism evidence="4 5">
    <name type="scientific">Necator americanus</name>
    <name type="common">Human hookworm</name>
    <dbReference type="NCBI Taxonomy" id="51031"/>
    <lineage>
        <taxon>Eukaryota</taxon>
        <taxon>Metazoa</taxon>
        <taxon>Ecdysozoa</taxon>
        <taxon>Nematoda</taxon>
        <taxon>Chromadorea</taxon>
        <taxon>Rhabditida</taxon>
        <taxon>Rhabditina</taxon>
        <taxon>Rhabditomorpha</taxon>
        <taxon>Strongyloidea</taxon>
        <taxon>Ancylostomatidae</taxon>
        <taxon>Bunostominae</taxon>
        <taxon>Necator</taxon>
    </lineage>
</organism>
<dbReference type="PANTHER" id="PTHR21292">
    <property type="entry name" value="EXOCYST COMPLEX COMPONENT SEC6-RELATED"/>
    <property type="match status" value="1"/>
</dbReference>